<name>A0ACB6ZEY3_THEGA</name>
<sequence length="587" mass="66479">MPPLHKLPPGPSFILGQLLSWEFTSFVASVCLVHAGNEALGLNVPAWVILSCSILALPCILFAHAQHQYWRDGRKAASLGARLAPTVPMRLPGGVDLIATWAKAFNTGYIGDALVDWLAGGGQTVDLRTLWTSRIVTTEPQYIKMILSTNFDEYEKGEVQQAMGESLFGTGIFLSNGDRWKFHRSMTRSFFSRERISDFEIFNRHADKVVIKMKERFSRGIAVDVQDVLFRFTLDTATEFLFGRDVKSLSAELPYPSTCKSHTRPTHPSDEFALAFNRAQEHTFPRAFYGKFWPLLEFWKDAVTAERNITDKFINPLIEAALEKKNANGVDELDKEEGSLLDHLVRQTDDYDMIRDETFNIMLAGRDTTAGLTTFTVAMLAKHPEIYARLRREVLDTLGPDGKVDPDNLRDMKYLRAVLNETLRLYPNVPLNLRSTRKGVLWPSVDGGKPIYIPANTQLNYSPWLMHRRTDLWGPTAHEFDPDRFLDDRVKQYLVSNPFIFLPFNAGPRICLGPQFAYNEASTVIARIAQAFEKIEFDMGSNPEAKPPADWANGTGRKAVEKIWVRSHITIYAQGGVWVRMEEADPE</sequence>
<protein>
    <submittedName>
        <fullName evidence="1">Cytochrome P450</fullName>
    </submittedName>
</protein>
<reference evidence="1" key="2">
    <citation type="journal article" date="2020" name="Nat. Commun.">
        <title>Large-scale genome sequencing of mycorrhizal fungi provides insights into the early evolution of symbiotic traits.</title>
        <authorList>
            <person name="Miyauchi S."/>
            <person name="Kiss E."/>
            <person name="Kuo A."/>
            <person name="Drula E."/>
            <person name="Kohler A."/>
            <person name="Sanchez-Garcia M."/>
            <person name="Morin E."/>
            <person name="Andreopoulos B."/>
            <person name="Barry K.W."/>
            <person name="Bonito G."/>
            <person name="Buee M."/>
            <person name="Carver A."/>
            <person name="Chen C."/>
            <person name="Cichocki N."/>
            <person name="Clum A."/>
            <person name="Culley D."/>
            <person name="Crous P.W."/>
            <person name="Fauchery L."/>
            <person name="Girlanda M."/>
            <person name="Hayes R.D."/>
            <person name="Keri Z."/>
            <person name="LaButti K."/>
            <person name="Lipzen A."/>
            <person name="Lombard V."/>
            <person name="Magnuson J."/>
            <person name="Maillard F."/>
            <person name="Murat C."/>
            <person name="Nolan M."/>
            <person name="Ohm R.A."/>
            <person name="Pangilinan J."/>
            <person name="Pereira M.F."/>
            <person name="Perotto S."/>
            <person name="Peter M."/>
            <person name="Pfister S."/>
            <person name="Riley R."/>
            <person name="Sitrit Y."/>
            <person name="Stielow J.B."/>
            <person name="Szollosi G."/>
            <person name="Zifcakova L."/>
            <person name="Stursova M."/>
            <person name="Spatafora J.W."/>
            <person name="Tedersoo L."/>
            <person name="Vaario L.M."/>
            <person name="Yamada A."/>
            <person name="Yan M."/>
            <person name="Wang P."/>
            <person name="Xu J."/>
            <person name="Bruns T."/>
            <person name="Baldrian P."/>
            <person name="Vilgalys R."/>
            <person name="Dunand C."/>
            <person name="Henrissat B."/>
            <person name="Grigoriev I.V."/>
            <person name="Hibbett D."/>
            <person name="Nagy L.G."/>
            <person name="Martin F.M."/>
        </authorList>
    </citation>
    <scope>NUCLEOTIDE SEQUENCE</scope>
    <source>
        <strain evidence="1">P2</strain>
    </source>
</reference>
<evidence type="ECO:0000313" key="1">
    <source>
        <dbReference type="EMBL" id="KAF9647903.1"/>
    </source>
</evidence>
<proteinExistence type="predicted"/>
<dbReference type="Proteomes" id="UP000886501">
    <property type="component" value="Unassembled WGS sequence"/>
</dbReference>
<gene>
    <name evidence="1" type="ORF">BDM02DRAFT_3116205</name>
</gene>
<reference evidence="1" key="1">
    <citation type="submission" date="2019-10" db="EMBL/GenBank/DDBJ databases">
        <authorList>
            <consortium name="DOE Joint Genome Institute"/>
            <person name="Kuo A."/>
            <person name="Miyauchi S."/>
            <person name="Kiss E."/>
            <person name="Drula E."/>
            <person name="Kohler A."/>
            <person name="Sanchez-Garcia M."/>
            <person name="Andreopoulos B."/>
            <person name="Barry K.W."/>
            <person name="Bonito G."/>
            <person name="Buee M."/>
            <person name="Carver A."/>
            <person name="Chen C."/>
            <person name="Cichocki N."/>
            <person name="Clum A."/>
            <person name="Culley D."/>
            <person name="Crous P.W."/>
            <person name="Fauchery L."/>
            <person name="Girlanda M."/>
            <person name="Hayes R."/>
            <person name="Keri Z."/>
            <person name="Labutti K."/>
            <person name="Lipzen A."/>
            <person name="Lombard V."/>
            <person name="Magnuson J."/>
            <person name="Maillard F."/>
            <person name="Morin E."/>
            <person name="Murat C."/>
            <person name="Nolan M."/>
            <person name="Ohm R."/>
            <person name="Pangilinan J."/>
            <person name="Pereira M."/>
            <person name="Perotto S."/>
            <person name="Peter M."/>
            <person name="Riley R."/>
            <person name="Sitrit Y."/>
            <person name="Stielow B."/>
            <person name="Szollosi G."/>
            <person name="Zifcakova L."/>
            <person name="Stursova M."/>
            <person name="Spatafora J.W."/>
            <person name="Tedersoo L."/>
            <person name="Vaario L.-M."/>
            <person name="Yamada A."/>
            <person name="Yan M."/>
            <person name="Wang P."/>
            <person name="Xu J."/>
            <person name="Bruns T."/>
            <person name="Baldrian P."/>
            <person name="Vilgalys R."/>
            <person name="Henrissat B."/>
            <person name="Grigoriev I.V."/>
            <person name="Hibbett D."/>
            <person name="Nagy L.G."/>
            <person name="Martin F.M."/>
        </authorList>
    </citation>
    <scope>NUCLEOTIDE SEQUENCE</scope>
    <source>
        <strain evidence="1">P2</strain>
    </source>
</reference>
<dbReference type="EMBL" id="MU118023">
    <property type="protein sequence ID" value="KAF9647903.1"/>
    <property type="molecule type" value="Genomic_DNA"/>
</dbReference>
<organism evidence="1 2">
    <name type="scientific">Thelephora ganbajun</name>
    <name type="common">Ganba fungus</name>
    <dbReference type="NCBI Taxonomy" id="370292"/>
    <lineage>
        <taxon>Eukaryota</taxon>
        <taxon>Fungi</taxon>
        <taxon>Dikarya</taxon>
        <taxon>Basidiomycota</taxon>
        <taxon>Agaricomycotina</taxon>
        <taxon>Agaricomycetes</taxon>
        <taxon>Thelephorales</taxon>
        <taxon>Thelephoraceae</taxon>
        <taxon>Thelephora</taxon>
    </lineage>
</organism>
<comment type="caution">
    <text evidence="1">The sequence shown here is derived from an EMBL/GenBank/DDBJ whole genome shotgun (WGS) entry which is preliminary data.</text>
</comment>
<evidence type="ECO:0000313" key="2">
    <source>
        <dbReference type="Proteomes" id="UP000886501"/>
    </source>
</evidence>
<keyword evidence="2" id="KW-1185">Reference proteome</keyword>
<accession>A0ACB6ZEY3</accession>